<dbReference type="RefSeq" id="WP_185143626.1">
    <property type="nucleotide sequence ID" value="NZ_JACJVP010000025.1"/>
</dbReference>
<protein>
    <recommendedName>
        <fullName evidence="3">DNA-binding protein</fullName>
    </recommendedName>
</protein>
<accession>A0A7X0RR33</accession>
<comment type="caution">
    <text evidence="1">The sequence shown here is derived from an EMBL/GenBank/DDBJ whole genome shotgun (WGS) entry which is preliminary data.</text>
</comment>
<dbReference type="Proteomes" id="UP000547209">
    <property type="component" value="Unassembled WGS sequence"/>
</dbReference>
<gene>
    <name evidence="1" type="ORF">H7C19_15820</name>
</gene>
<evidence type="ECO:0008006" key="3">
    <source>
        <dbReference type="Google" id="ProtNLM"/>
    </source>
</evidence>
<keyword evidence="2" id="KW-1185">Reference proteome</keyword>
<evidence type="ECO:0000313" key="1">
    <source>
        <dbReference type="EMBL" id="MBB6672147.1"/>
    </source>
</evidence>
<evidence type="ECO:0000313" key="2">
    <source>
        <dbReference type="Proteomes" id="UP000547209"/>
    </source>
</evidence>
<sequence length="64" mass="7495">MEPFKHIYSTKKIAAILNKTDRQIRNMCRAGSLNARQLDPDDPKSPWMVYYPPTAYKKGEHQDE</sequence>
<organism evidence="1 2">
    <name type="scientific">Cohnella nanjingensis</name>
    <dbReference type="NCBI Taxonomy" id="1387779"/>
    <lineage>
        <taxon>Bacteria</taxon>
        <taxon>Bacillati</taxon>
        <taxon>Bacillota</taxon>
        <taxon>Bacilli</taxon>
        <taxon>Bacillales</taxon>
        <taxon>Paenibacillaceae</taxon>
        <taxon>Cohnella</taxon>
    </lineage>
</organism>
<proteinExistence type="predicted"/>
<name>A0A7X0RR33_9BACL</name>
<reference evidence="1 2" key="1">
    <citation type="submission" date="2020-08" db="EMBL/GenBank/DDBJ databases">
        <title>Cohnella phylogeny.</title>
        <authorList>
            <person name="Dunlap C."/>
        </authorList>
    </citation>
    <scope>NUCLEOTIDE SEQUENCE [LARGE SCALE GENOMIC DNA]</scope>
    <source>
        <strain evidence="1 2">DSM 28246</strain>
    </source>
</reference>
<dbReference type="EMBL" id="JACJVP010000025">
    <property type="protein sequence ID" value="MBB6672147.1"/>
    <property type="molecule type" value="Genomic_DNA"/>
</dbReference>
<dbReference type="AlphaFoldDB" id="A0A7X0RR33"/>